<dbReference type="SMART" id="SM00497">
    <property type="entry name" value="IENR1"/>
    <property type="match status" value="1"/>
</dbReference>
<dbReference type="GeneID" id="27910800"/>
<dbReference type="EMBL" id="KU666552">
    <property type="protein sequence ID" value="ANC62701.1"/>
    <property type="molecule type" value="Genomic_DNA"/>
</dbReference>
<dbReference type="InterPro" id="IPR051289">
    <property type="entry name" value="LAGLIDADG_Endonuclease"/>
</dbReference>
<dbReference type="GO" id="GO:0004519">
    <property type="term" value="F:endonuclease activity"/>
    <property type="evidence" value="ECO:0007669"/>
    <property type="project" value="InterPro"/>
</dbReference>
<dbReference type="Pfam" id="PF00961">
    <property type="entry name" value="LAGLIDADG_1"/>
    <property type="match status" value="2"/>
</dbReference>
<geneLocation type="mitochondrion" evidence="2"/>
<dbReference type="PANTHER" id="PTHR36181:SF2">
    <property type="entry name" value="INTRON-ENCODED ENDONUCLEASE AI3-RELATED"/>
    <property type="match status" value="1"/>
</dbReference>
<accession>A0A161ISV0</accession>
<dbReference type="AlphaFoldDB" id="A0A161ISV0"/>
<dbReference type="RefSeq" id="YP_009254016.1">
    <property type="nucleotide sequence ID" value="NC_030206.1"/>
</dbReference>
<proteinExistence type="predicted"/>
<dbReference type="SUPFAM" id="SSF64496">
    <property type="entry name" value="DNA-binding domain of intron-encoded endonucleases"/>
    <property type="match status" value="1"/>
</dbReference>
<gene>
    <name evidence="2" type="primary">orf327</name>
</gene>
<evidence type="ECO:0000259" key="1">
    <source>
        <dbReference type="Pfam" id="PF00961"/>
    </source>
</evidence>
<dbReference type="Gene3D" id="3.10.28.10">
    <property type="entry name" value="Homing endonucleases"/>
    <property type="match status" value="2"/>
</dbReference>
<feature type="domain" description="Homing endonuclease LAGLIDADG" evidence="1">
    <location>
        <begin position="2"/>
        <end position="54"/>
    </location>
</feature>
<evidence type="ECO:0000313" key="2">
    <source>
        <dbReference type="EMBL" id="ANC62701.1"/>
    </source>
</evidence>
<keyword evidence="2" id="KW-0496">Mitochondrion</keyword>
<dbReference type="SUPFAM" id="SSF55608">
    <property type="entry name" value="Homing endonucleases"/>
    <property type="match status" value="2"/>
</dbReference>
<dbReference type="InterPro" id="IPR004860">
    <property type="entry name" value="LAGLIDADG_dom"/>
</dbReference>
<name>A0A161ISV0_9HYPO</name>
<dbReference type="PANTHER" id="PTHR36181">
    <property type="entry name" value="INTRON-ENCODED ENDONUCLEASE AI3-RELATED"/>
    <property type="match status" value="1"/>
</dbReference>
<dbReference type="GO" id="GO:0005739">
    <property type="term" value="C:mitochondrion"/>
    <property type="evidence" value="ECO:0007669"/>
    <property type="project" value="UniProtKB-ARBA"/>
</dbReference>
<sequence length="327" mass="38353">MNTLKCGHISRSKDRVNYFVNDLNSLLYVIIPIFNYVNLNSSKYHHYNLFAKAVELKKNNNKLSDTNKLEIIKLQKEMQNMSGKWIPNSINDKIIITKFWLAGFIDGEATFSTNKYIPRFKLENHIKELELYNKIRDFLSTGRVLYTSTRENRNPTVVLEINKILELKENLIPLMSHDNSVILKTLKSKDFLLWLRLVDIYYKGYHTTLEGKYIFDAIKLHMNKYRLTTNSNLLINKERISIDKIEALISELYLTESPYEIKQNIRYYRNTAKLVSEATKIVAMKDNHVKIYDSISECAKDLNISRKCIKGCIDSGKSYKDYTFVLN</sequence>
<protein>
    <recommendedName>
        <fullName evidence="1">Homing endonuclease LAGLIDADG domain-containing protein</fullName>
    </recommendedName>
</protein>
<feature type="domain" description="Homing endonuclease LAGLIDADG" evidence="1">
    <location>
        <begin position="101"/>
        <end position="195"/>
    </location>
</feature>
<reference evidence="2" key="1">
    <citation type="submission" date="2016-02" db="EMBL/GenBank/DDBJ databases">
        <authorList>
            <person name="Wen L."/>
            <person name="He K."/>
            <person name="Yang H."/>
        </authorList>
    </citation>
    <scope>NUCLEOTIDE SEQUENCE</scope>
</reference>
<organism evidence="2">
    <name type="scientific">Hypomyces aurantius</name>
    <dbReference type="NCBI Taxonomy" id="29852"/>
    <lineage>
        <taxon>Eukaryota</taxon>
        <taxon>Fungi</taxon>
        <taxon>Dikarya</taxon>
        <taxon>Ascomycota</taxon>
        <taxon>Pezizomycotina</taxon>
        <taxon>Sordariomycetes</taxon>
        <taxon>Hypocreomycetidae</taxon>
        <taxon>Hypocreales</taxon>
        <taxon>Hypocreaceae</taxon>
        <taxon>Hypomyces</taxon>
    </lineage>
</organism>
<dbReference type="InterPro" id="IPR027434">
    <property type="entry name" value="Homing_endonucl"/>
</dbReference>
<dbReference type="InterPro" id="IPR003647">
    <property type="entry name" value="Intron_nuc_1_rpt"/>
</dbReference>